<gene>
    <name evidence="3" type="ORF">FSP39_007258</name>
</gene>
<evidence type="ECO:0000313" key="4">
    <source>
        <dbReference type="Proteomes" id="UP001186944"/>
    </source>
</evidence>
<dbReference type="InterPro" id="IPR001660">
    <property type="entry name" value="SAM"/>
</dbReference>
<proteinExistence type="predicted"/>
<dbReference type="AlphaFoldDB" id="A0AA89BLZ4"/>
<feature type="domain" description="SAM" evidence="2">
    <location>
        <begin position="328"/>
        <end position="368"/>
    </location>
</feature>
<dbReference type="SUPFAM" id="SSF47769">
    <property type="entry name" value="SAM/Pointed domain"/>
    <property type="match status" value="1"/>
</dbReference>
<name>A0AA89BLZ4_PINIB</name>
<evidence type="ECO:0000259" key="2">
    <source>
        <dbReference type="Pfam" id="PF00536"/>
    </source>
</evidence>
<dbReference type="Proteomes" id="UP001186944">
    <property type="component" value="Unassembled WGS sequence"/>
</dbReference>
<dbReference type="EMBL" id="VSWD01000011">
    <property type="protein sequence ID" value="KAK3087537.1"/>
    <property type="molecule type" value="Genomic_DNA"/>
</dbReference>
<feature type="compositionally biased region" description="Basic and acidic residues" evidence="1">
    <location>
        <begin position="290"/>
        <end position="299"/>
    </location>
</feature>
<evidence type="ECO:0000313" key="3">
    <source>
        <dbReference type="EMBL" id="KAK3087537.1"/>
    </source>
</evidence>
<evidence type="ECO:0000256" key="1">
    <source>
        <dbReference type="SAM" id="MobiDB-lite"/>
    </source>
</evidence>
<dbReference type="Pfam" id="PF00536">
    <property type="entry name" value="SAM_1"/>
    <property type="match status" value="1"/>
</dbReference>
<dbReference type="InterPro" id="IPR013761">
    <property type="entry name" value="SAM/pointed_sf"/>
</dbReference>
<dbReference type="PANTHER" id="PTHR14454:SF11">
    <property type="entry name" value="SERRANO, ISOFORM F"/>
    <property type="match status" value="1"/>
</dbReference>
<dbReference type="PANTHER" id="PTHR14454">
    <property type="entry name" value="GRB2-ASSOCIATED AND REGULATOR OF MAPK PROTEIN FAMILY MEMBER"/>
    <property type="match status" value="1"/>
</dbReference>
<dbReference type="InterPro" id="IPR052281">
    <property type="entry name" value="GAREM"/>
</dbReference>
<accession>A0AA89BLZ4</accession>
<dbReference type="Gene3D" id="1.10.150.50">
    <property type="entry name" value="Transcription Factor, Ets-1"/>
    <property type="match status" value="1"/>
</dbReference>
<organism evidence="3 4">
    <name type="scientific">Pinctada imbricata</name>
    <name type="common">Atlantic pearl-oyster</name>
    <name type="synonym">Pinctada martensii</name>
    <dbReference type="NCBI Taxonomy" id="66713"/>
    <lineage>
        <taxon>Eukaryota</taxon>
        <taxon>Metazoa</taxon>
        <taxon>Spiralia</taxon>
        <taxon>Lophotrochozoa</taxon>
        <taxon>Mollusca</taxon>
        <taxon>Bivalvia</taxon>
        <taxon>Autobranchia</taxon>
        <taxon>Pteriomorphia</taxon>
        <taxon>Pterioida</taxon>
        <taxon>Pterioidea</taxon>
        <taxon>Pteriidae</taxon>
        <taxon>Pinctada</taxon>
    </lineage>
</organism>
<feature type="region of interest" description="Disordered" evidence="1">
    <location>
        <begin position="290"/>
        <end position="323"/>
    </location>
</feature>
<comment type="caution">
    <text evidence="3">The sequence shown here is derived from an EMBL/GenBank/DDBJ whole genome shotgun (WGS) entry which is preliminary data.</text>
</comment>
<reference evidence="3" key="1">
    <citation type="submission" date="2019-08" db="EMBL/GenBank/DDBJ databases">
        <title>The improved chromosome-level genome for the pearl oyster Pinctada fucata martensii using PacBio sequencing and Hi-C.</title>
        <authorList>
            <person name="Zheng Z."/>
        </authorList>
    </citation>
    <scope>NUCLEOTIDE SEQUENCE</scope>
    <source>
        <strain evidence="3">ZZ-2019</strain>
        <tissue evidence="3">Adductor muscle</tissue>
    </source>
</reference>
<keyword evidence="4" id="KW-1185">Reference proteome</keyword>
<protein>
    <recommendedName>
        <fullName evidence="2">SAM domain-containing protein</fullName>
    </recommendedName>
</protein>
<sequence length="391" mass="43924">MSTTNTRDVTFENAREAMTVAQFYGKYHESLPRIIVVTQGYCGDIGLETFSIGQVLRIHTYSSQKRVVANIQKGVSTLDGRDISIPLGYNIKFHVKGQKKGKDQSLEEIIDKNPLPVTVIPSALGTLHFGDKDRAVGEQCELKLIKTYEDRYLLGNAVSDGMLYAHVTAVPVYLPDLKLSLAIGVKEFTKEQWIGCQNNMAELVKGNVKFQKDFGNPNIAVYSTAKPAKTESDYEFTYRVPVEYYNLEDILQHRDNRQSKPIYTTLTEQTYAFIPADYESLNVPKRIMQADKKQDKHEEDDSSSASGQSFGSDGGGPTRPSVDVSKLSVNELAYWMKELKLEKYISPFTEQMMDGVLLQECNKNDLVSSFSMSAFEAVKLMKFAKSGHVPR</sequence>